<proteinExistence type="predicted"/>
<sequence>MKVLLSIKPEFAERIFDGTKRFEFRRSVFRDRSVRTVVVYVTRPVGKILGEFDIGGILTEAPDALWDMTHSHAGISREFFDSYFEGRVSANAIEVAEVRRFATPLEPSVMIENFTPPQSYMYISDAIGRNADDKRQYELL</sequence>
<evidence type="ECO:0000313" key="2">
    <source>
        <dbReference type="EMBL" id="KTW00510.1"/>
    </source>
</evidence>
<gene>
    <name evidence="2" type="ORF">SB4_06940</name>
</gene>
<feature type="domain" description="ASCH" evidence="1">
    <location>
        <begin position="5"/>
        <end position="99"/>
    </location>
</feature>
<comment type="caution">
    <text evidence="2">The sequence shown here is derived from an EMBL/GenBank/DDBJ whole genome shotgun (WGS) entry which is preliminary data.</text>
</comment>
<dbReference type="Proteomes" id="UP000074072">
    <property type="component" value="Unassembled WGS sequence"/>
</dbReference>
<dbReference type="AlphaFoldDB" id="A0A147IXK8"/>
<dbReference type="InterPro" id="IPR015947">
    <property type="entry name" value="PUA-like_sf"/>
</dbReference>
<evidence type="ECO:0000259" key="1">
    <source>
        <dbReference type="SMART" id="SM01022"/>
    </source>
</evidence>
<dbReference type="OrthoDB" id="9797478at2"/>
<dbReference type="SMART" id="SM01022">
    <property type="entry name" value="ASCH"/>
    <property type="match status" value="1"/>
</dbReference>
<reference evidence="2 3" key="1">
    <citation type="journal article" date="2016" name="Front. Microbiol.">
        <title>Genomic Resource of Rice Seed Associated Bacteria.</title>
        <authorList>
            <person name="Midha S."/>
            <person name="Bansal K."/>
            <person name="Sharma S."/>
            <person name="Kumar N."/>
            <person name="Patil P.P."/>
            <person name="Chaudhry V."/>
            <person name="Patil P.B."/>
        </authorList>
    </citation>
    <scope>NUCLEOTIDE SEQUENCE [LARGE SCALE GENOMIC DNA]</scope>
    <source>
        <strain evidence="2 3">SB4</strain>
    </source>
</reference>
<evidence type="ECO:0000313" key="3">
    <source>
        <dbReference type="Proteomes" id="UP000074072"/>
    </source>
</evidence>
<dbReference type="RefSeq" id="WP_058751978.1">
    <property type="nucleotide sequence ID" value="NZ_LDTE01000036.1"/>
</dbReference>
<dbReference type="EMBL" id="LDTE01000036">
    <property type="protein sequence ID" value="KTW00510.1"/>
    <property type="molecule type" value="Genomic_DNA"/>
</dbReference>
<dbReference type="Gene3D" id="2.30.130.30">
    <property type="entry name" value="Hypothetical protein"/>
    <property type="match status" value="1"/>
</dbReference>
<protein>
    <submittedName>
        <fullName evidence="2">Phage associated protein</fullName>
    </submittedName>
</protein>
<dbReference type="SUPFAM" id="SSF88697">
    <property type="entry name" value="PUA domain-like"/>
    <property type="match status" value="1"/>
</dbReference>
<name>A0A147IXK8_9SPHN</name>
<accession>A0A147IXK8</accession>
<dbReference type="PATRIC" id="fig|33051.4.peg.2064"/>
<dbReference type="InterPro" id="IPR007374">
    <property type="entry name" value="ASCH_domain"/>
</dbReference>
<organism evidence="2 3">
    <name type="scientific">Sphingomonas sanguinis</name>
    <dbReference type="NCBI Taxonomy" id="33051"/>
    <lineage>
        <taxon>Bacteria</taxon>
        <taxon>Pseudomonadati</taxon>
        <taxon>Pseudomonadota</taxon>
        <taxon>Alphaproteobacteria</taxon>
        <taxon>Sphingomonadales</taxon>
        <taxon>Sphingomonadaceae</taxon>
        <taxon>Sphingomonas</taxon>
    </lineage>
</organism>
<dbReference type="Pfam" id="PF04266">
    <property type="entry name" value="ASCH"/>
    <property type="match status" value="1"/>
</dbReference>